<proteinExistence type="predicted"/>
<organism evidence="1 2">
    <name type="scientific">Tannerella forsythia</name>
    <name type="common">Bacteroides forsythus</name>
    <dbReference type="NCBI Taxonomy" id="28112"/>
    <lineage>
        <taxon>Bacteria</taxon>
        <taxon>Pseudomonadati</taxon>
        <taxon>Bacteroidota</taxon>
        <taxon>Bacteroidia</taxon>
        <taxon>Bacteroidales</taxon>
        <taxon>Tannerellaceae</taxon>
        <taxon>Tannerella</taxon>
    </lineage>
</organism>
<evidence type="ECO:0000313" key="2">
    <source>
        <dbReference type="Proteomes" id="UP000279860"/>
    </source>
</evidence>
<evidence type="ECO:0000313" key="1">
    <source>
        <dbReference type="EMBL" id="RRD77275.1"/>
    </source>
</evidence>
<dbReference type="Proteomes" id="UP000279860">
    <property type="component" value="Unassembled WGS sequence"/>
</dbReference>
<protein>
    <submittedName>
        <fullName evidence="1">Uncharacterized protein</fullName>
    </submittedName>
</protein>
<dbReference type="EMBL" id="RQYN01000010">
    <property type="protein sequence ID" value="RRD77275.1"/>
    <property type="molecule type" value="Genomic_DNA"/>
</dbReference>
<sequence>MGLSNSMFVKPHEEETIESVIRKNGLSGKIRENELILPASGISLLTLDCKTRERFFRYTSIC</sequence>
<name>A0A3P1Z2V1_TANFO</name>
<accession>A0A3P1Z2V1</accession>
<comment type="caution">
    <text evidence="1">The sequence shown here is derived from an EMBL/GenBank/DDBJ whole genome shotgun (WGS) entry which is preliminary data.</text>
</comment>
<dbReference type="AlphaFoldDB" id="A0A3P1Z2V1"/>
<gene>
    <name evidence="1" type="ORF">EII41_04220</name>
</gene>
<reference evidence="1 2" key="1">
    <citation type="submission" date="2018-11" db="EMBL/GenBank/DDBJ databases">
        <title>Genomes From Bacteria Associated with the Canine Oral Cavity: a Test Case for Automated Genome-Based Taxonomic Assignment.</title>
        <authorList>
            <person name="Coil D.A."/>
            <person name="Jospin G."/>
            <person name="Darling A.E."/>
            <person name="Wallis C."/>
            <person name="Davis I.J."/>
            <person name="Harris S."/>
            <person name="Eisen J.A."/>
            <person name="Holcombe L.J."/>
            <person name="O'Flynn C."/>
        </authorList>
    </citation>
    <scope>NUCLEOTIDE SEQUENCE [LARGE SCALE GENOMIC DNA]</scope>
    <source>
        <strain evidence="1 2">OH1426_COT-023</strain>
    </source>
</reference>